<evidence type="ECO:0000256" key="5">
    <source>
        <dbReference type="ARBA" id="ARBA00022525"/>
    </source>
</evidence>
<dbReference type="GO" id="GO:0098552">
    <property type="term" value="C:side of membrane"/>
    <property type="evidence" value="ECO:0007669"/>
    <property type="project" value="UniProtKB-KW"/>
</dbReference>
<keyword evidence="10 15" id="KW-0408">Iron</keyword>
<gene>
    <name evidence="18" type="ORF">PMAA_093760</name>
</gene>
<dbReference type="GO" id="GO:0005886">
    <property type="term" value="C:plasma membrane"/>
    <property type="evidence" value="ECO:0007669"/>
    <property type="project" value="UniProtKB-SubCell"/>
</dbReference>
<evidence type="ECO:0000313" key="19">
    <source>
        <dbReference type="Proteomes" id="UP000001294"/>
    </source>
</evidence>
<evidence type="ECO:0000256" key="3">
    <source>
        <dbReference type="ARBA" id="ARBA00010031"/>
    </source>
</evidence>
<feature type="disulfide bond" evidence="15">
    <location>
        <begin position="50"/>
        <end position="83"/>
    </location>
</feature>
<dbReference type="VEuPathDB" id="FungiDB:PMAA_093760"/>
<dbReference type="PANTHER" id="PTHR37928">
    <property type="entry name" value="CFEM DOMAIN PROTEIN (AFU_ORTHOLOGUE AFUA_6G14090)"/>
    <property type="match status" value="1"/>
</dbReference>
<feature type="signal peptide" evidence="16">
    <location>
        <begin position="1"/>
        <end position="20"/>
    </location>
</feature>
<evidence type="ECO:0000256" key="14">
    <source>
        <dbReference type="ARBA" id="ARBA00023288"/>
    </source>
</evidence>
<evidence type="ECO:0000256" key="13">
    <source>
        <dbReference type="ARBA" id="ARBA00023180"/>
    </source>
</evidence>
<evidence type="ECO:0000256" key="7">
    <source>
        <dbReference type="ARBA" id="ARBA00022622"/>
    </source>
</evidence>
<keyword evidence="5" id="KW-0964">Secreted</keyword>
<evidence type="ECO:0000256" key="9">
    <source>
        <dbReference type="ARBA" id="ARBA00022729"/>
    </source>
</evidence>
<evidence type="ECO:0000256" key="4">
    <source>
        <dbReference type="ARBA" id="ARBA00022475"/>
    </source>
</evidence>
<dbReference type="EMBL" id="DS995902">
    <property type="protein sequence ID" value="EEA22761.1"/>
    <property type="molecule type" value="Genomic_DNA"/>
</dbReference>
<comment type="subcellular location">
    <subcellularLocation>
        <location evidence="1">Cell membrane</location>
        <topology evidence="1">Lipid-anchor</topology>
        <topology evidence="1">GPI-anchor</topology>
    </subcellularLocation>
    <subcellularLocation>
        <location evidence="2">Secreted</location>
    </subcellularLocation>
</comment>
<keyword evidence="9 16" id="KW-0732">Signal</keyword>
<evidence type="ECO:0000313" key="18">
    <source>
        <dbReference type="EMBL" id="EEA22761.1"/>
    </source>
</evidence>
<keyword evidence="7" id="KW-0336">GPI-anchor</keyword>
<evidence type="ECO:0000256" key="12">
    <source>
        <dbReference type="ARBA" id="ARBA00023157"/>
    </source>
</evidence>
<proteinExistence type="inferred from homology"/>
<keyword evidence="4" id="KW-1003">Cell membrane</keyword>
<dbReference type="Pfam" id="PF05730">
    <property type="entry name" value="CFEM"/>
    <property type="match status" value="1"/>
</dbReference>
<organism evidence="18 19">
    <name type="scientific">Talaromyces marneffei (strain ATCC 18224 / CBS 334.59 / QM 7333)</name>
    <name type="common">Penicillium marneffei</name>
    <dbReference type="NCBI Taxonomy" id="441960"/>
    <lineage>
        <taxon>Eukaryota</taxon>
        <taxon>Fungi</taxon>
        <taxon>Dikarya</taxon>
        <taxon>Ascomycota</taxon>
        <taxon>Pezizomycotina</taxon>
        <taxon>Eurotiomycetes</taxon>
        <taxon>Eurotiomycetidae</taxon>
        <taxon>Eurotiales</taxon>
        <taxon>Trichocomaceae</taxon>
        <taxon>Talaromyces</taxon>
        <taxon>Talaromyces sect. Talaromyces</taxon>
    </lineage>
</organism>
<evidence type="ECO:0000256" key="1">
    <source>
        <dbReference type="ARBA" id="ARBA00004609"/>
    </source>
</evidence>
<comment type="similarity">
    <text evidence="3">Belongs to the RBT5 family.</text>
</comment>
<feature type="chain" id="PRO_5002848200" evidence="16">
    <location>
        <begin position="21"/>
        <end position="181"/>
    </location>
</feature>
<dbReference type="STRING" id="441960.B6QHB6"/>
<dbReference type="InterPro" id="IPR051735">
    <property type="entry name" value="CFEM_domain"/>
</dbReference>
<evidence type="ECO:0000256" key="16">
    <source>
        <dbReference type="SAM" id="SignalP"/>
    </source>
</evidence>
<evidence type="ECO:0000256" key="2">
    <source>
        <dbReference type="ARBA" id="ARBA00004613"/>
    </source>
</evidence>
<feature type="binding site" description="axial binding residue" evidence="15">
    <location>
        <position position="45"/>
    </location>
    <ligand>
        <name>heme</name>
        <dbReference type="ChEBI" id="CHEBI:30413"/>
    </ligand>
    <ligandPart>
        <name>Fe</name>
        <dbReference type="ChEBI" id="CHEBI:18248"/>
    </ligandPart>
</feature>
<dbReference type="PhylomeDB" id="B6QHB6"/>
<evidence type="ECO:0000256" key="6">
    <source>
        <dbReference type="ARBA" id="ARBA00022617"/>
    </source>
</evidence>
<name>B6QHB6_TALMQ</name>
<keyword evidence="13" id="KW-0325">Glycoprotein</keyword>
<keyword evidence="14" id="KW-0449">Lipoprotein</keyword>
<feature type="domain" description="CFEM" evidence="17">
    <location>
        <begin position="1"/>
        <end position="111"/>
    </location>
</feature>
<protein>
    <submittedName>
        <fullName evidence="18">CFEM domain protein, putative</fullName>
    </submittedName>
</protein>
<dbReference type="OrthoDB" id="3065412at2759"/>
<sequence length="181" mass="16860">MKFTTGVISGLALCVVNVAAQNFGALPPCAQACATNSIPPSCGLDVRCICSATSFITGVSCCVATSCNAADQQATLQFAVQLCAGAGVTSLPSAAACPSTTGAAPSGAASTAASTAVPSAKTSASAVSSATTSAMTSATGTASSSAASTSHTGAANPMAKSNGVAAAGVGAAAILAAMCLV</sequence>
<reference evidence="19" key="1">
    <citation type="journal article" date="2015" name="Genome Announc.">
        <title>Genome sequence of the AIDS-associated pathogen Penicillium marneffei (ATCC18224) and its near taxonomic relative Talaromyces stipitatus (ATCC10500).</title>
        <authorList>
            <person name="Nierman W.C."/>
            <person name="Fedorova-Abrams N.D."/>
            <person name="Andrianopoulos A."/>
        </authorList>
    </citation>
    <scope>NUCLEOTIDE SEQUENCE [LARGE SCALE GENOMIC DNA]</scope>
    <source>
        <strain evidence="19">ATCC 18224 / CBS 334.59 / QM 7333</strain>
    </source>
</reference>
<keyword evidence="11" id="KW-0472">Membrane</keyword>
<keyword evidence="19" id="KW-1185">Reference proteome</keyword>
<dbReference type="Proteomes" id="UP000001294">
    <property type="component" value="Unassembled WGS sequence"/>
</dbReference>
<evidence type="ECO:0000256" key="15">
    <source>
        <dbReference type="PROSITE-ProRule" id="PRU01356"/>
    </source>
</evidence>
<dbReference type="InterPro" id="IPR008427">
    <property type="entry name" value="Extracellular_membr_CFEM_dom"/>
</dbReference>
<dbReference type="PROSITE" id="PS52012">
    <property type="entry name" value="CFEM"/>
    <property type="match status" value="1"/>
</dbReference>
<comment type="caution">
    <text evidence="15">Lacks conserved residue(s) required for the propagation of feature annotation.</text>
</comment>
<dbReference type="GO" id="GO:0005576">
    <property type="term" value="C:extracellular region"/>
    <property type="evidence" value="ECO:0007669"/>
    <property type="project" value="UniProtKB-SubCell"/>
</dbReference>
<keyword evidence="8 15" id="KW-0479">Metal-binding</keyword>
<accession>B6QHB6</accession>
<dbReference type="HOGENOM" id="CLU_063084_1_3_1"/>
<evidence type="ECO:0000256" key="11">
    <source>
        <dbReference type="ARBA" id="ARBA00023136"/>
    </source>
</evidence>
<evidence type="ECO:0000259" key="17">
    <source>
        <dbReference type="PROSITE" id="PS52012"/>
    </source>
</evidence>
<keyword evidence="6 15" id="KW-0349">Heme</keyword>
<keyword evidence="12 15" id="KW-1015">Disulfide bond</keyword>
<evidence type="ECO:0000256" key="10">
    <source>
        <dbReference type="ARBA" id="ARBA00023004"/>
    </source>
</evidence>
<dbReference type="PANTHER" id="PTHR37928:SF2">
    <property type="entry name" value="GPI ANCHORED CFEM DOMAIN PROTEIN (AFU_ORTHOLOGUE AFUA_6G10580)"/>
    <property type="match status" value="1"/>
</dbReference>
<dbReference type="GO" id="GO:0046872">
    <property type="term" value="F:metal ion binding"/>
    <property type="evidence" value="ECO:0007669"/>
    <property type="project" value="UniProtKB-UniRule"/>
</dbReference>
<evidence type="ECO:0000256" key="8">
    <source>
        <dbReference type="ARBA" id="ARBA00022723"/>
    </source>
</evidence>
<dbReference type="AlphaFoldDB" id="B6QHB6"/>